<dbReference type="SUPFAM" id="SSF51445">
    <property type="entry name" value="(Trans)glycosidases"/>
    <property type="match status" value="1"/>
</dbReference>
<evidence type="ECO:0008006" key="5">
    <source>
        <dbReference type="Google" id="ProtNLM"/>
    </source>
</evidence>
<dbReference type="InterPro" id="IPR043894">
    <property type="entry name" value="MupG_C"/>
</dbReference>
<dbReference type="InterPro" id="IPR008589">
    <property type="entry name" value="MupG"/>
</dbReference>
<dbReference type="OrthoDB" id="5809921at2"/>
<dbReference type="SUPFAM" id="SSF50891">
    <property type="entry name" value="Cyclophilin-like"/>
    <property type="match status" value="1"/>
</dbReference>
<feature type="domain" description="6-phospho-N-acetylmuramidase N-terminal" evidence="2">
    <location>
        <begin position="4"/>
        <end position="238"/>
    </location>
</feature>
<dbReference type="Gene3D" id="3.20.20.70">
    <property type="entry name" value="Aldolase class I"/>
    <property type="match status" value="1"/>
</dbReference>
<feature type="domain" description="6-phospho-N-acetylmuramidase C-terminal" evidence="1">
    <location>
        <begin position="247"/>
        <end position="359"/>
    </location>
</feature>
<proteinExistence type="predicted"/>
<sequence length="361" mass="40966">MRRLGLSLYPEHSTLDEDKKYLDTASKLGYSRIFVSLLELGDDKEKTIARFKETIAYANELGFATIVDMNPRLFTKLGISYDNLSFFQDIGAAGLRLDEGFTGMEEAKMTHNPYGLKIEINMSSGTHYLDNIMAYQPNTNNLLGCHNFYPQRYTGLGEEFFTKWSTLFKNNNIHSAAFVSSHKATFGPWPVQDGLPTLEDDRDLPIATQVKHLVLTGMVDDVIIGNTYASDEELEQASKAFFSPLPVLKVDLSQNITDIEKEVILKSTHVYRGDASDYLLRSTMTRVIYRDKDFPAHDTENIKRGDIIIVNDQYGQYKGETQIALRDIKNDGRRNIVGHLNHEEAFLLSYIGTWSSFKLAE</sequence>
<dbReference type="EMBL" id="CP019323">
    <property type="protein sequence ID" value="APX72983.1"/>
    <property type="molecule type" value="Genomic_DNA"/>
</dbReference>
<dbReference type="STRING" id="1847728.BTM29_10660"/>
<evidence type="ECO:0000313" key="3">
    <source>
        <dbReference type="EMBL" id="APX72983.1"/>
    </source>
</evidence>
<dbReference type="RefSeq" id="WP_076617388.1">
    <property type="nucleotide sequence ID" value="NZ_CP019323.1"/>
</dbReference>
<dbReference type="Pfam" id="PF19200">
    <property type="entry name" value="MupG_N"/>
    <property type="match status" value="1"/>
</dbReference>
<organism evidence="3 4">
    <name type="scientific">Companilactobacillus allii</name>
    <dbReference type="NCBI Taxonomy" id="1847728"/>
    <lineage>
        <taxon>Bacteria</taxon>
        <taxon>Bacillati</taxon>
        <taxon>Bacillota</taxon>
        <taxon>Bacilli</taxon>
        <taxon>Lactobacillales</taxon>
        <taxon>Lactobacillaceae</taxon>
        <taxon>Companilactobacillus</taxon>
    </lineage>
</organism>
<dbReference type="Proteomes" id="UP000187499">
    <property type="component" value="Chromosome"/>
</dbReference>
<keyword evidence="4" id="KW-1185">Reference proteome</keyword>
<dbReference type="Gene3D" id="2.40.100.10">
    <property type="entry name" value="Cyclophilin-like"/>
    <property type="match status" value="1"/>
</dbReference>
<accession>A0A1P8Q555</accession>
<dbReference type="InterPro" id="IPR029000">
    <property type="entry name" value="Cyclophilin-like_dom_sf"/>
</dbReference>
<dbReference type="PANTHER" id="PTHR38435:SF1">
    <property type="entry name" value="DUF871 DOMAIN-CONTAINING PROTEIN"/>
    <property type="match status" value="1"/>
</dbReference>
<dbReference type="InterPro" id="IPR017853">
    <property type="entry name" value="GH"/>
</dbReference>
<dbReference type="KEGG" id="lalw:BTM29_10660"/>
<evidence type="ECO:0000259" key="1">
    <source>
        <dbReference type="Pfam" id="PF05913"/>
    </source>
</evidence>
<name>A0A1P8Q555_9LACO</name>
<dbReference type="AlphaFoldDB" id="A0A1P8Q555"/>
<dbReference type="PANTHER" id="PTHR38435">
    <property type="match status" value="1"/>
</dbReference>
<evidence type="ECO:0000313" key="4">
    <source>
        <dbReference type="Proteomes" id="UP000187499"/>
    </source>
</evidence>
<dbReference type="Pfam" id="PF05913">
    <property type="entry name" value="MupG_C"/>
    <property type="match status" value="1"/>
</dbReference>
<dbReference type="InterPro" id="IPR013785">
    <property type="entry name" value="Aldolase_TIM"/>
</dbReference>
<gene>
    <name evidence="3" type="ORF">BTM29_10660</name>
</gene>
<reference evidence="4" key="1">
    <citation type="submission" date="2016-12" db="EMBL/GenBank/DDBJ databases">
        <authorList>
            <person name="Jung M.Y."/>
            <person name="Lee S.H."/>
        </authorList>
    </citation>
    <scope>NUCLEOTIDE SEQUENCE [LARGE SCALE GENOMIC DNA]</scope>
    <source>
        <strain evidence="4">WiKim39</strain>
    </source>
</reference>
<evidence type="ECO:0000259" key="2">
    <source>
        <dbReference type="Pfam" id="PF19200"/>
    </source>
</evidence>
<dbReference type="InterPro" id="IPR043797">
    <property type="entry name" value="MupG_N"/>
</dbReference>
<protein>
    <recommendedName>
        <fullName evidence="5">Outer surface protein</fullName>
    </recommendedName>
</protein>